<dbReference type="InterPro" id="IPR025996">
    <property type="entry name" value="MT1864/Rv1816-like_C"/>
</dbReference>
<keyword evidence="1" id="KW-0805">Transcription regulation</keyword>
<feature type="domain" description="HTH tetR-type" evidence="5">
    <location>
        <begin position="6"/>
        <end position="66"/>
    </location>
</feature>
<evidence type="ECO:0000256" key="2">
    <source>
        <dbReference type="ARBA" id="ARBA00023125"/>
    </source>
</evidence>
<evidence type="ECO:0000256" key="4">
    <source>
        <dbReference type="PROSITE-ProRule" id="PRU00335"/>
    </source>
</evidence>
<dbReference type="PANTHER" id="PTHR30055">
    <property type="entry name" value="HTH-TYPE TRANSCRIPTIONAL REGULATOR RUTR"/>
    <property type="match status" value="1"/>
</dbReference>
<dbReference type="RefSeq" id="WP_344128592.1">
    <property type="nucleotide sequence ID" value="NZ_BAAARA010000004.1"/>
</dbReference>
<dbReference type="SUPFAM" id="SSF48498">
    <property type="entry name" value="Tetracyclin repressor-like, C-terminal domain"/>
    <property type="match status" value="1"/>
</dbReference>
<keyword evidence="7" id="KW-1185">Reference proteome</keyword>
<dbReference type="InterPro" id="IPR001647">
    <property type="entry name" value="HTH_TetR"/>
</dbReference>
<reference evidence="6 7" key="1">
    <citation type="journal article" date="2019" name="Int. J. Syst. Evol. Microbiol.">
        <title>The Global Catalogue of Microorganisms (GCM) 10K type strain sequencing project: providing services to taxonomists for standard genome sequencing and annotation.</title>
        <authorList>
            <consortium name="The Broad Institute Genomics Platform"/>
            <consortium name="The Broad Institute Genome Sequencing Center for Infectious Disease"/>
            <person name="Wu L."/>
            <person name="Ma J."/>
        </authorList>
    </citation>
    <scope>NUCLEOTIDE SEQUENCE [LARGE SCALE GENOMIC DNA]</scope>
    <source>
        <strain evidence="6 7">JCM 16221</strain>
    </source>
</reference>
<organism evidence="6 7">
    <name type="scientific">Saccharopolyspora halophila</name>
    <dbReference type="NCBI Taxonomy" id="405551"/>
    <lineage>
        <taxon>Bacteria</taxon>
        <taxon>Bacillati</taxon>
        <taxon>Actinomycetota</taxon>
        <taxon>Actinomycetes</taxon>
        <taxon>Pseudonocardiales</taxon>
        <taxon>Pseudonocardiaceae</taxon>
        <taxon>Saccharopolyspora</taxon>
    </lineage>
</organism>
<accession>A0ABN3G0D9</accession>
<feature type="DNA-binding region" description="H-T-H motif" evidence="4">
    <location>
        <begin position="29"/>
        <end position="48"/>
    </location>
</feature>
<protein>
    <submittedName>
        <fullName evidence="6">TetR/AcrR family transcriptional regulator</fullName>
    </submittedName>
</protein>
<dbReference type="Gene3D" id="1.10.357.10">
    <property type="entry name" value="Tetracycline Repressor, domain 2"/>
    <property type="match status" value="1"/>
</dbReference>
<keyword evidence="2 4" id="KW-0238">DNA-binding</keyword>
<keyword evidence="3" id="KW-0804">Transcription</keyword>
<dbReference type="EMBL" id="BAAARA010000004">
    <property type="protein sequence ID" value="GAA2341384.1"/>
    <property type="molecule type" value="Genomic_DNA"/>
</dbReference>
<dbReference type="PROSITE" id="PS50977">
    <property type="entry name" value="HTH_TETR_2"/>
    <property type="match status" value="1"/>
</dbReference>
<dbReference type="InterPro" id="IPR036271">
    <property type="entry name" value="Tet_transcr_reg_TetR-rel_C_sf"/>
</dbReference>
<dbReference type="Proteomes" id="UP001501218">
    <property type="component" value="Unassembled WGS sequence"/>
</dbReference>
<evidence type="ECO:0000259" key="5">
    <source>
        <dbReference type="PROSITE" id="PS50977"/>
    </source>
</evidence>
<evidence type="ECO:0000313" key="7">
    <source>
        <dbReference type="Proteomes" id="UP001501218"/>
    </source>
</evidence>
<proteinExistence type="predicted"/>
<sequence>MSGKGEQVRGRLVEAAVRLLADEGPSALQARRLAREIGTSTMAVYHYFGGMPQLLRAVSDDGFRRLTRRVEEVAATEDPVADLMVTALAYREFAHDNPNLYDLMFGLAQPGGHRPEPQGAVSDDPESWQAAAYGCLVAVAERAIRTGRLNPAEPANVAAQLWSMLHGFVTLELAGHFGPAHCEDPLARVFVPLGNSLLLGLGDTAERLSVSSDSAFGRAAPAQ</sequence>
<evidence type="ECO:0000313" key="6">
    <source>
        <dbReference type="EMBL" id="GAA2341384.1"/>
    </source>
</evidence>
<dbReference type="Pfam" id="PF13305">
    <property type="entry name" value="TetR_C_33"/>
    <property type="match status" value="1"/>
</dbReference>
<dbReference type="SUPFAM" id="SSF46689">
    <property type="entry name" value="Homeodomain-like"/>
    <property type="match status" value="1"/>
</dbReference>
<dbReference type="InterPro" id="IPR009057">
    <property type="entry name" value="Homeodomain-like_sf"/>
</dbReference>
<dbReference type="Pfam" id="PF00440">
    <property type="entry name" value="TetR_N"/>
    <property type="match status" value="1"/>
</dbReference>
<name>A0ABN3G0D9_9PSEU</name>
<evidence type="ECO:0000256" key="3">
    <source>
        <dbReference type="ARBA" id="ARBA00023163"/>
    </source>
</evidence>
<dbReference type="PANTHER" id="PTHR30055:SF234">
    <property type="entry name" value="HTH-TYPE TRANSCRIPTIONAL REGULATOR BETI"/>
    <property type="match status" value="1"/>
</dbReference>
<dbReference type="InterPro" id="IPR050109">
    <property type="entry name" value="HTH-type_TetR-like_transc_reg"/>
</dbReference>
<comment type="caution">
    <text evidence="6">The sequence shown here is derived from an EMBL/GenBank/DDBJ whole genome shotgun (WGS) entry which is preliminary data.</text>
</comment>
<evidence type="ECO:0000256" key="1">
    <source>
        <dbReference type="ARBA" id="ARBA00023015"/>
    </source>
</evidence>
<gene>
    <name evidence="6" type="ORF">GCM10009854_17310</name>
</gene>